<dbReference type="GO" id="GO:0005783">
    <property type="term" value="C:endoplasmic reticulum"/>
    <property type="evidence" value="ECO:0007669"/>
    <property type="project" value="TreeGrafter"/>
</dbReference>
<proteinExistence type="predicted"/>
<dbReference type="OrthoDB" id="2556122at2759"/>
<dbReference type="Proteomes" id="UP000249363">
    <property type="component" value="Unassembled WGS sequence"/>
</dbReference>
<feature type="region of interest" description="Disordered" evidence="1">
    <location>
        <begin position="91"/>
        <end position="110"/>
    </location>
</feature>
<dbReference type="GeneID" id="63791035"/>
<dbReference type="InterPro" id="IPR029071">
    <property type="entry name" value="Ubiquitin-like_domsf"/>
</dbReference>
<dbReference type="GO" id="GO:0044695">
    <property type="term" value="C:Dsc E3 ubiquitin ligase complex"/>
    <property type="evidence" value="ECO:0007669"/>
    <property type="project" value="InterPro"/>
</dbReference>
<dbReference type="EMBL" id="MIKG01000002">
    <property type="protein sequence ID" value="RAO65806.1"/>
    <property type="molecule type" value="Genomic_DNA"/>
</dbReference>
<dbReference type="SUPFAM" id="SSF54236">
    <property type="entry name" value="Ubiquitin-like"/>
    <property type="match status" value="1"/>
</dbReference>
<dbReference type="PANTHER" id="PTHR28049:SF1">
    <property type="entry name" value="DSC E3 UBIQUITIN LIGASE COMPLEX SUBUNIT 3"/>
    <property type="match status" value="1"/>
</dbReference>
<name>A0A364KQI6_TALAM</name>
<dbReference type="Gene3D" id="3.10.20.90">
    <property type="entry name" value="Phosphatidylinositol 3-kinase Catalytic Subunit, Chain A, domain 1"/>
    <property type="match status" value="1"/>
</dbReference>
<dbReference type="AlphaFoldDB" id="A0A364KQI6"/>
<keyword evidence="5" id="KW-1185">Reference proteome</keyword>
<dbReference type="Pfam" id="PF13373">
    <property type="entry name" value="Dsc3_C"/>
    <property type="match status" value="1"/>
</dbReference>
<reference evidence="4 5" key="1">
    <citation type="journal article" date="2017" name="Biotechnol. Biofuels">
        <title>Differential beta-glucosidase expression as a function of carbon source availability in Talaromyces amestolkiae: a genomic and proteomic approach.</title>
        <authorList>
            <person name="de Eugenio L.I."/>
            <person name="Mendez-Liter J.A."/>
            <person name="Nieto-Dominguez M."/>
            <person name="Alonso L."/>
            <person name="Gil-Munoz J."/>
            <person name="Barriuso J."/>
            <person name="Prieto A."/>
            <person name="Martinez M.J."/>
        </authorList>
    </citation>
    <scope>NUCLEOTIDE SEQUENCE [LARGE SCALE GENOMIC DNA]</scope>
    <source>
        <strain evidence="4 5">CIB</strain>
    </source>
</reference>
<keyword evidence="2" id="KW-0472">Membrane</keyword>
<evidence type="ECO:0000313" key="5">
    <source>
        <dbReference type="Proteomes" id="UP000249363"/>
    </source>
</evidence>
<dbReference type="STRING" id="1196081.A0A364KQI6"/>
<dbReference type="PROSITE" id="PS50053">
    <property type="entry name" value="UBIQUITIN_2"/>
    <property type="match status" value="1"/>
</dbReference>
<dbReference type="InterPro" id="IPR019413">
    <property type="entry name" value="Dsc3_ub-like_dom"/>
</dbReference>
<dbReference type="PANTHER" id="PTHR28049">
    <property type="entry name" value="TRANSMEMBRANE PROTEIN YOR223W"/>
    <property type="match status" value="1"/>
</dbReference>
<feature type="transmembrane region" description="Helical" evidence="2">
    <location>
        <begin position="317"/>
        <end position="336"/>
    </location>
</feature>
<keyword evidence="2" id="KW-0812">Transmembrane</keyword>
<dbReference type="InterPro" id="IPR045226">
    <property type="entry name" value="Dsc3"/>
</dbReference>
<feature type="transmembrane region" description="Helical" evidence="2">
    <location>
        <begin position="287"/>
        <end position="305"/>
    </location>
</feature>
<evidence type="ECO:0000313" key="4">
    <source>
        <dbReference type="EMBL" id="RAO65806.1"/>
    </source>
</evidence>
<organism evidence="4 5">
    <name type="scientific">Talaromyces amestolkiae</name>
    <dbReference type="NCBI Taxonomy" id="1196081"/>
    <lineage>
        <taxon>Eukaryota</taxon>
        <taxon>Fungi</taxon>
        <taxon>Dikarya</taxon>
        <taxon>Ascomycota</taxon>
        <taxon>Pezizomycotina</taxon>
        <taxon>Eurotiomycetes</taxon>
        <taxon>Eurotiomycetidae</taxon>
        <taxon>Eurotiales</taxon>
        <taxon>Trichocomaceae</taxon>
        <taxon>Talaromyces</taxon>
        <taxon>Talaromyces sect. Talaromyces</taxon>
    </lineage>
</organism>
<dbReference type="InterPro" id="IPR000626">
    <property type="entry name" value="Ubiquitin-like_dom"/>
</dbReference>
<dbReference type="RefSeq" id="XP_040730323.1">
    <property type="nucleotide sequence ID" value="XM_040873896.1"/>
</dbReference>
<comment type="caution">
    <text evidence="4">The sequence shown here is derived from an EMBL/GenBank/DDBJ whole genome shotgun (WGS) entry which is preliminary data.</text>
</comment>
<keyword evidence="2" id="KW-1133">Transmembrane helix</keyword>
<dbReference type="Pfam" id="PF10302">
    <property type="entry name" value="Dsc3_N"/>
    <property type="match status" value="1"/>
</dbReference>
<evidence type="ECO:0000259" key="3">
    <source>
        <dbReference type="PROSITE" id="PS50053"/>
    </source>
</evidence>
<dbReference type="InterPro" id="IPR025390">
    <property type="entry name" value="Dsc3_C"/>
</dbReference>
<evidence type="ECO:0000256" key="2">
    <source>
        <dbReference type="SAM" id="Phobius"/>
    </source>
</evidence>
<sequence length="337" mass="35726">MDHHTISKRPSSSPEAAPELYLIIRFSASIPDVQLGIPSPSTTTVAGLKQLIRAHLPSELSNRRIRLIYSGRGLEDASSLRTALKLPSRASTPLSTTDVEDGFLSPSSKDRKGKGVVRDVVIPVDVPRVYVHCSIGDIVLSATDLSAEAAIASTFLVQQQQQQQRNGSTISLPAKQQIEEQDVDNMATTTPAPRGFDRLLSAGFTPSEVAALRSQFMALQSINHTPDTMPTGAEMRELEDRWMDEGSSADGAGVGLTGAVGGGGGDEGGGGGGGGFGSSSNSALDDMLWGAVMGFFWPIGCAMWLRREEGVWSWRKGLAVFVGVVVNVAFGAVRVMN</sequence>
<feature type="region of interest" description="Disordered" evidence="1">
    <location>
        <begin position="253"/>
        <end position="277"/>
    </location>
</feature>
<accession>A0A364KQI6</accession>
<protein>
    <recommendedName>
        <fullName evidence="3">Ubiquitin-like domain-containing protein</fullName>
    </recommendedName>
</protein>
<evidence type="ECO:0000256" key="1">
    <source>
        <dbReference type="SAM" id="MobiDB-lite"/>
    </source>
</evidence>
<gene>
    <name evidence="4" type="ORF">BHQ10_001818</name>
</gene>
<feature type="domain" description="Ubiquitin-like" evidence="3">
    <location>
        <begin position="20"/>
        <end position="80"/>
    </location>
</feature>